<dbReference type="GO" id="GO:0003677">
    <property type="term" value="F:DNA binding"/>
    <property type="evidence" value="ECO:0007669"/>
    <property type="project" value="UniProtKB-KW"/>
</dbReference>
<dbReference type="InterPro" id="IPR000551">
    <property type="entry name" value="MerR-type_HTH_dom"/>
</dbReference>
<proteinExistence type="predicted"/>
<dbReference type="InterPro" id="IPR047057">
    <property type="entry name" value="MerR_fam"/>
</dbReference>
<dbReference type="EMBL" id="VIGX01000228">
    <property type="protein sequence ID" value="TWS21654.1"/>
    <property type="molecule type" value="Genomic_DNA"/>
</dbReference>
<organism evidence="3 4">
    <name type="scientific">Tsukamurella conjunctivitidis</name>
    <dbReference type="NCBI Taxonomy" id="2592068"/>
    <lineage>
        <taxon>Bacteria</taxon>
        <taxon>Bacillati</taxon>
        <taxon>Actinomycetota</taxon>
        <taxon>Actinomycetes</taxon>
        <taxon>Mycobacteriales</taxon>
        <taxon>Tsukamurellaceae</taxon>
        <taxon>Tsukamurella</taxon>
    </lineage>
</organism>
<dbReference type="Proteomes" id="UP000319375">
    <property type="component" value="Unassembled WGS sequence"/>
</dbReference>
<dbReference type="GO" id="GO:0003700">
    <property type="term" value="F:DNA-binding transcription factor activity"/>
    <property type="evidence" value="ECO:0007669"/>
    <property type="project" value="InterPro"/>
</dbReference>
<gene>
    <name evidence="3" type="ORF">FK530_25180</name>
</gene>
<dbReference type="PROSITE" id="PS50937">
    <property type="entry name" value="HTH_MERR_2"/>
    <property type="match status" value="1"/>
</dbReference>
<accession>A0A5C5RGC1</accession>
<feature type="non-terminal residue" evidence="3">
    <location>
        <position position="95"/>
    </location>
</feature>
<keyword evidence="4" id="KW-1185">Reference proteome</keyword>
<feature type="domain" description="HTH merR-type" evidence="2">
    <location>
        <begin position="1"/>
        <end position="55"/>
    </location>
</feature>
<dbReference type="PANTHER" id="PTHR30204:SF97">
    <property type="entry name" value="MERR FAMILY REGULATORY PROTEIN"/>
    <property type="match status" value="1"/>
</dbReference>
<dbReference type="Gene3D" id="1.10.1660.10">
    <property type="match status" value="1"/>
</dbReference>
<dbReference type="PANTHER" id="PTHR30204">
    <property type="entry name" value="REDOX-CYCLING DRUG-SENSING TRANSCRIPTIONAL ACTIVATOR SOXR"/>
    <property type="match status" value="1"/>
</dbReference>
<evidence type="ECO:0000256" key="1">
    <source>
        <dbReference type="ARBA" id="ARBA00023125"/>
    </source>
</evidence>
<dbReference type="InterPro" id="IPR009061">
    <property type="entry name" value="DNA-bd_dom_put_sf"/>
</dbReference>
<protein>
    <submittedName>
        <fullName evidence="3">MerR family transcriptional regulator</fullName>
    </submittedName>
</protein>
<dbReference type="Pfam" id="PF13411">
    <property type="entry name" value="MerR_1"/>
    <property type="match status" value="1"/>
</dbReference>
<sequence>MLRHYQQEGVLEPVWVDTFTGYRYYHPSQLREAATITQLRDAGLPVAQIVRVLDLLDDPPGVREILDEHRHRLESEQAALDHRLGALDLFQSRLT</sequence>
<evidence type="ECO:0000259" key="2">
    <source>
        <dbReference type="PROSITE" id="PS50937"/>
    </source>
</evidence>
<evidence type="ECO:0000313" key="3">
    <source>
        <dbReference type="EMBL" id="TWS21654.1"/>
    </source>
</evidence>
<dbReference type="AlphaFoldDB" id="A0A5C5RGC1"/>
<name>A0A5C5RGC1_9ACTN</name>
<reference evidence="3 4" key="1">
    <citation type="submission" date="2019-06" db="EMBL/GenBank/DDBJ databases">
        <title>Tsukamurella conjunctivitidis sp. nov., Tsukamurella assacharolytica sp. nov. and Tsukamurella sputae sp. nov. isolated from patients with conjunctivitis, bacteraemia (lymphoma) and respiratory infection (sputum) in Hong Kong.</title>
        <authorList>
            <person name="Teng J.L.L."/>
            <person name="Lee H.H."/>
            <person name="Fong J.Y.H."/>
            <person name="Fok K.M.N."/>
            <person name="Lau S.K.P."/>
            <person name="Woo P.C.Y."/>
        </authorList>
    </citation>
    <scope>NUCLEOTIDE SEQUENCE [LARGE SCALE GENOMIC DNA]</scope>
    <source>
        <strain evidence="3 4">HKU72</strain>
    </source>
</reference>
<dbReference type="SUPFAM" id="SSF46955">
    <property type="entry name" value="Putative DNA-binding domain"/>
    <property type="match status" value="1"/>
</dbReference>
<keyword evidence="1" id="KW-0238">DNA-binding</keyword>
<comment type="caution">
    <text evidence="3">The sequence shown here is derived from an EMBL/GenBank/DDBJ whole genome shotgun (WGS) entry which is preliminary data.</text>
</comment>
<evidence type="ECO:0000313" key="4">
    <source>
        <dbReference type="Proteomes" id="UP000319375"/>
    </source>
</evidence>
<dbReference type="OrthoDB" id="7849865at2"/>